<dbReference type="PANTHER" id="PTHR31268:SF35">
    <property type="entry name" value="GALACTINOL--SUCROSE GALACTOSYLTRANSFERASE"/>
    <property type="match status" value="1"/>
</dbReference>
<dbReference type="PANTHER" id="PTHR31268">
    <property type="match status" value="1"/>
</dbReference>
<evidence type="ECO:0000256" key="1">
    <source>
        <dbReference type="ARBA" id="ARBA00007240"/>
    </source>
</evidence>
<dbReference type="Gene3D" id="3.20.20.70">
    <property type="entry name" value="Aldolase class I"/>
    <property type="match status" value="1"/>
</dbReference>
<evidence type="ECO:0000313" key="5">
    <source>
        <dbReference type="EMBL" id="GMN56879.1"/>
    </source>
</evidence>
<evidence type="ECO:0000256" key="3">
    <source>
        <dbReference type="ARBA" id="ARBA00023277"/>
    </source>
</evidence>
<dbReference type="InterPro" id="IPR008811">
    <property type="entry name" value="Glycosyl_hydrolases_36"/>
</dbReference>
<dbReference type="AlphaFoldDB" id="A0AA88AK12"/>
<dbReference type="SUPFAM" id="SSF51445">
    <property type="entry name" value="(Trans)glycosidases"/>
    <property type="match status" value="1"/>
</dbReference>
<accession>A0AA88AK12</accession>
<keyword evidence="3" id="KW-0119">Carbohydrate metabolism</keyword>
<gene>
    <name evidence="5" type="ORF">TIFTF001_025996</name>
    <name evidence="6" type="ORF">TIFTF001_027684</name>
</gene>
<dbReference type="Proteomes" id="UP001187192">
    <property type="component" value="Unassembled WGS sequence"/>
</dbReference>
<comment type="caution">
    <text evidence="5">The sequence shown here is derived from an EMBL/GenBank/DDBJ whole genome shotgun (WGS) entry which is preliminary data.</text>
</comment>
<evidence type="ECO:0000313" key="7">
    <source>
        <dbReference type="Proteomes" id="UP001187192"/>
    </source>
</evidence>
<dbReference type="EMBL" id="BTGU01000066">
    <property type="protein sequence ID" value="GMN56879.1"/>
    <property type="molecule type" value="Genomic_DNA"/>
</dbReference>
<dbReference type="EMBL" id="BTGU01000079">
    <property type="protein sequence ID" value="GMN58580.1"/>
    <property type="molecule type" value="Genomic_DNA"/>
</dbReference>
<dbReference type="InterPro" id="IPR013785">
    <property type="entry name" value="Aldolase_TIM"/>
</dbReference>
<dbReference type="EC" id="2.4.1.82" evidence="2"/>
<dbReference type="InterPro" id="IPR017853">
    <property type="entry name" value="GH"/>
</dbReference>
<reference evidence="5" key="1">
    <citation type="submission" date="2023-07" db="EMBL/GenBank/DDBJ databases">
        <title>draft genome sequence of fig (Ficus carica).</title>
        <authorList>
            <person name="Takahashi T."/>
            <person name="Nishimura K."/>
        </authorList>
    </citation>
    <scope>NUCLEOTIDE SEQUENCE</scope>
</reference>
<protein>
    <recommendedName>
        <fullName evidence="2">galactinol--sucrose galactosyltransferase</fullName>
        <ecNumber evidence="2">2.4.1.82</ecNumber>
    </recommendedName>
</protein>
<dbReference type="Gramene" id="FCD_00013117-RA">
    <property type="protein sequence ID" value="FCD_00013117-RA:cds"/>
    <property type="gene ID" value="FCD_00013117"/>
</dbReference>
<evidence type="ECO:0000256" key="2">
    <source>
        <dbReference type="ARBA" id="ARBA00012708"/>
    </source>
</evidence>
<proteinExistence type="inferred from homology"/>
<keyword evidence="7" id="KW-1185">Reference proteome</keyword>
<dbReference type="GO" id="GO:0047274">
    <property type="term" value="F:galactinol-sucrose galactosyltransferase activity"/>
    <property type="evidence" value="ECO:0007669"/>
    <property type="project" value="UniProtKB-EC"/>
</dbReference>
<organism evidence="5 7">
    <name type="scientific">Ficus carica</name>
    <name type="common">Common fig</name>
    <dbReference type="NCBI Taxonomy" id="3494"/>
    <lineage>
        <taxon>Eukaryota</taxon>
        <taxon>Viridiplantae</taxon>
        <taxon>Streptophyta</taxon>
        <taxon>Embryophyta</taxon>
        <taxon>Tracheophyta</taxon>
        <taxon>Spermatophyta</taxon>
        <taxon>Magnoliopsida</taxon>
        <taxon>eudicotyledons</taxon>
        <taxon>Gunneridae</taxon>
        <taxon>Pentapetalae</taxon>
        <taxon>rosids</taxon>
        <taxon>fabids</taxon>
        <taxon>Rosales</taxon>
        <taxon>Moraceae</taxon>
        <taxon>Ficeae</taxon>
        <taxon>Ficus</taxon>
    </lineage>
</organism>
<comment type="similarity">
    <text evidence="1">Belongs to the glycosyl hydrolases 36 family.</text>
</comment>
<evidence type="ECO:0000256" key="4">
    <source>
        <dbReference type="ARBA" id="ARBA00049426"/>
    </source>
</evidence>
<sequence length="504" mass="56122">MKLLMSAPFLTPSALAMFSNLEFFSTTVNELELCAESGDPDVQTSQMMESVFMNSGDNPYKLMKNSIKILEKHKRTFHHIENKTMPKHIDCFGWSTWDAFYTDVTAQGIEEGLKSFSKGGYSPRFLIIDDGWLNTVFSQVSKSGGKLQVQGLFLGHVLYVVYAWHALLGYWGGVLPTSPVMQKYNPELVYPVQSPGNLSHILCTTLERLEKQGIGLIEPSNIHEFYEYLHSCLASCGIDGVKSNHYTADFHGAARAIGGCSVYVSDETGQRNFHVIKKLVLPDGSILRARCAGRPTRDCLFVDPVTDNKSLLKIWNMNKFSGIIGVFICQRAGKWPPTAGAQYVPSPESGERVMPGSVRPLDVDSLEDAAVENWSGDCAIYLFNSGSLVTTPKEGRFEVSLRVLKFEFFTVCPIREAGQNLRFAPIGLLDMYNSGGAVQSLHCRDNVSNCVVKVEVQGCGRFGAYSSRKPKSCSVDTKDEIFSVQSKRWTTGFQSWRRMQFKSC</sequence>
<name>A0AA88AK12_FICCA</name>
<dbReference type="Pfam" id="PF05691">
    <property type="entry name" value="Raffinose_syn"/>
    <property type="match status" value="2"/>
</dbReference>
<evidence type="ECO:0000313" key="6">
    <source>
        <dbReference type="EMBL" id="GMN58580.1"/>
    </source>
</evidence>
<comment type="catalytic activity">
    <reaction evidence="4">
        <text>alpha-D-galactosyl-(1-&gt;3)-1D-myo-inositol + sucrose = raffinose + myo-inositol</text>
        <dbReference type="Rhea" id="RHEA:20161"/>
        <dbReference type="ChEBI" id="CHEBI:16634"/>
        <dbReference type="ChEBI" id="CHEBI:17268"/>
        <dbReference type="ChEBI" id="CHEBI:17505"/>
        <dbReference type="ChEBI" id="CHEBI:17992"/>
        <dbReference type="EC" id="2.4.1.82"/>
    </reaction>
</comment>